<dbReference type="PANTHER" id="PTHR12882">
    <property type="entry name" value="SUPPRESSOR OF TY 4"/>
    <property type="match status" value="1"/>
</dbReference>
<evidence type="ECO:0000256" key="2">
    <source>
        <dbReference type="ARBA" id="ARBA00010464"/>
    </source>
</evidence>
<comment type="subcellular location">
    <subcellularLocation>
        <location evidence="1">Nucleus</location>
    </subcellularLocation>
</comment>
<reference evidence="6" key="1">
    <citation type="submission" date="2020-06" db="EMBL/GenBank/DDBJ databases">
        <authorList>
            <consortium name="Plant Systems Biology data submission"/>
        </authorList>
    </citation>
    <scope>NUCLEOTIDE SEQUENCE</scope>
    <source>
        <strain evidence="6">D6</strain>
    </source>
</reference>
<accession>A0A9N8DN40</accession>
<dbReference type="Gene3D" id="3.30.40.210">
    <property type="match status" value="1"/>
</dbReference>
<evidence type="ECO:0000313" key="7">
    <source>
        <dbReference type="Proteomes" id="UP001153069"/>
    </source>
</evidence>
<dbReference type="InterPro" id="IPR029040">
    <property type="entry name" value="RPABC4/Spt4"/>
</dbReference>
<protein>
    <submittedName>
        <fullName evidence="6">Transcription elongation factor SPT4</fullName>
    </submittedName>
</protein>
<comment type="caution">
    <text evidence="6">The sequence shown here is derived from an EMBL/GenBank/DDBJ whole genome shotgun (WGS) entry which is preliminary data.</text>
</comment>
<evidence type="ECO:0000259" key="5">
    <source>
        <dbReference type="SMART" id="SM01389"/>
    </source>
</evidence>
<organism evidence="6 7">
    <name type="scientific">Seminavis robusta</name>
    <dbReference type="NCBI Taxonomy" id="568900"/>
    <lineage>
        <taxon>Eukaryota</taxon>
        <taxon>Sar</taxon>
        <taxon>Stramenopiles</taxon>
        <taxon>Ochrophyta</taxon>
        <taxon>Bacillariophyta</taxon>
        <taxon>Bacillariophyceae</taxon>
        <taxon>Bacillariophycidae</taxon>
        <taxon>Naviculales</taxon>
        <taxon>Naviculaceae</taxon>
        <taxon>Seminavis</taxon>
    </lineage>
</organism>
<dbReference type="GO" id="GO:0000993">
    <property type="term" value="F:RNA polymerase II complex binding"/>
    <property type="evidence" value="ECO:0007669"/>
    <property type="project" value="TreeGrafter"/>
</dbReference>
<dbReference type="SUPFAM" id="SSF63393">
    <property type="entry name" value="RNA polymerase subunits"/>
    <property type="match status" value="1"/>
</dbReference>
<name>A0A9N8DN40_9STRA</name>
<gene>
    <name evidence="6" type="ORF">SEMRO_228_G092730.1</name>
</gene>
<dbReference type="AlphaFoldDB" id="A0A9N8DN40"/>
<evidence type="ECO:0000313" key="6">
    <source>
        <dbReference type="EMBL" id="CAB9505356.1"/>
    </source>
</evidence>
<dbReference type="GO" id="GO:0006355">
    <property type="term" value="P:regulation of DNA-templated transcription"/>
    <property type="evidence" value="ECO:0007669"/>
    <property type="project" value="InterPro"/>
</dbReference>
<keyword evidence="7" id="KW-1185">Reference proteome</keyword>
<keyword evidence="3" id="KW-0804">Transcription</keyword>
<dbReference type="Proteomes" id="UP001153069">
    <property type="component" value="Unassembled WGS sequence"/>
</dbReference>
<dbReference type="OrthoDB" id="248751at2759"/>
<dbReference type="GO" id="GO:0032044">
    <property type="term" value="C:DSIF complex"/>
    <property type="evidence" value="ECO:0007669"/>
    <property type="project" value="TreeGrafter"/>
</dbReference>
<keyword evidence="6" id="KW-0251">Elongation factor</keyword>
<dbReference type="GO" id="GO:0003746">
    <property type="term" value="F:translation elongation factor activity"/>
    <property type="evidence" value="ECO:0007669"/>
    <property type="project" value="UniProtKB-KW"/>
</dbReference>
<dbReference type="CDD" id="cd07973">
    <property type="entry name" value="Spt4"/>
    <property type="match status" value="1"/>
</dbReference>
<dbReference type="GO" id="GO:0008270">
    <property type="term" value="F:zinc ion binding"/>
    <property type="evidence" value="ECO:0007669"/>
    <property type="project" value="InterPro"/>
</dbReference>
<dbReference type="PANTHER" id="PTHR12882:SF1">
    <property type="entry name" value="TRANSCRIPTION ELONGATION FACTOR SPT4"/>
    <property type="match status" value="1"/>
</dbReference>
<feature type="domain" description="Spt4/RpoE2 zinc finger" evidence="5">
    <location>
        <begin position="36"/>
        <end position="112"/>
    </location>
</feature>
<comment type="similarity">
    <text evidence="2">Belongs to the SPT4 family.</text>
</comment>
<keyword evidence="4" id="KW-0539">Nucleus</keyword>
<dbReference type="GO" id="GO:0140673">
    <property type="term" value="P:transcription elongation-coupled chromatin remodeling"/>
    <property type="evidence" value="ECO:0007669"/>
    <property type="project" value="InterPro"/>
</dbReference>
<dbReference type="InterPro" id="IPR009287">
    <property type="entry name" value="Spt4"/>
</dbReference>
<dbReference type="Pfam" id="PF06093">
    <property type="entry name" value="Spt4"/>
    <property type="match status" value="1"/>
</dbReference>
<dbReference type="SMART" id="SM01389">
    <property type="entry name" value="Spt4"/>
    <property type="match status" value="1"/>
</dbReference>
<dbReference type="InterPro" id="IPR038510">
    <property type="entry name" value="Spt4_sf"/>
</dbReference>
<evidence type="ECO:0000256" key="4">
    <source>
        <dbReference type="ARBA" id="ARBA00023242"/>
    </source>
</evidence>
<evidence type="ECO:0000256" key="1">
    <source>
        <dbReference type="ARBA" id="ARBA00004123"/>
    </source>
</evidence>
<dbReference type="InterPro" id="IPR022800">
    <property type="entry name" value="Spt4/RpoE2_Znf"/>
</dbReference>
<sequence length="136" mass="15447">MNYDEEEQPEEEGGEEIQASVAELAQAPVPNAIRGIRACKRCGLLKTLDQFINEGCENCPFLDMVDNHERTSMCTTAFYEGHAAVMDPRESWVAKWIRVDNNLPGVYAISVTGQFDRDTEEDLENRGYRWRCKPSA</sequence>
<evidence type="ECO:0000256" key="3">
    <source>
        <dbReference type="ARBA" id="ARBA00023163"/>
    </source>
</evidence>
<keyword evidence="6" id="KW-0648">Protein biosynthesis</keyword>
<proteinExistence type="inferred from homology"/>
<dbReference type="EMBL" id="CAICTM010000227">
    <property type="protein sequence ID" value="CAB9505356.1"/>
    <property type="molecule type" value="Genomic_DNA"/>
</dbReference>